<comment type="caution">
    <text evidence="2">The sequence shown here is derived from an EMBL/GenBank/DDBJ whole genome shotgun (WGS) entry which is preliminary data.</text>
</comment>
<keyword evidence="3" id="KW-1185">Reference proteome</keyword>
<name>A0AAE0BQG8_9CHLO</name>
<sequence>METSDDDGLRSEREVDGDYVVSRSRNNMEERQFGVTRPSKDNAGASGFYNGAVCRSMTAATAVTTAPARSISAAPRRLLSERQGEVQSVRNKLVDAILASNEHLFVHRPFISNTPVGPDHTIKEEQEEEEEEEEEEGDTRVARSQTAGARFYAVERTPTPTTPALQHQRSLGGRGLRAVIADRPVEVAVPIGELHVRIAGGRNFDFDESYFMVQLANRMQWTIDIHGRPLPDLKRRPHCFRVSEEIWEHATTWGHGLGPTAGDASLPASNRYLMVEAHRLADDALMGKVVIPLSDITSVLHPARDEWHSFVRGGAHGVHGEVRVVTWWEEDMLNNALHPGSLAPPQCAYIAKTLQLVVGWDDQHLEEVFEAIQTSLTQDELRKRLQSSSCIAVQILADPAVLSFLGKFCREEEVEVEVRDLDRGRIVRVASSTGRQIGSAETWFEVHSPTEDSFCANGFRIPSQACRVWAHNESHTKAVGRAVADEVQELLLATEVPLNVARDQGCKLAWHGLGGLPSALKLQEWMAEDS</sequence>
<organism evidence="2 3">
    <name type="scientific">Cymbomonas tetramitiformis</name>
    <dbReference type="NCBI Taxonomy" id="36881"/>
    <lineage>
        <taxon>Eukaryota</taxon>
        <taxon>Viridiplantae</taxon>
        <taxon>Chlorophyta</taxon>
        <taxon>Pyramimonadophyceae</taxon>
        <taxon>Pyramimonadales</taxon>
        <taxon>Pyramimonadaceae</taxon>
        <taxon>Cymbomonas</taxon>
    </lineage>
</organism>
<protein>
    <submittedName>
        <fullName evidence="2">Uncharacterized protein</fullName>
    </submittedName>
</protein>
<evidence type="ECO:0000256" key="1">
    <source>
        <dbReference type="SAM" id="MobiDB-lite"/>
    </source>
</evidence>
<dbReference type="EMBL" id="LGRX02033696">
    <property type="protein sequence ID" value="KAK3240258.1"/>
    <property type="molecule type" value="Genomic_DNA"/>
</dbReference>
<dbReference type="AlphaFoldDB" id="A0AAE0BQG8"/>
<reference evidence="2 3" key="1">
    <citation type="journal article" date="2015" name="Genome Biol. Evol.">
        <title>Comparative Genomics of a Bacterivorous Green Alga Reveals Evolutionary Causalities and Consequences of Phago-Mixotrophic Mode of Nutrition.</title>
        <authorList>
            <person name="Burns J.A."/>
            <person name="Paasch A."/>
            <person name="Narechania A."/>
            <person name="Kim E."/>
        </authorList>
    </citation>
    <scope>NUCLEOTIDE SEQUENCE [LARGE SCALE GENOMIC DNA]</scope>
    <source>
        <strain evidence="2 3">PLY_AMNH</strain>
    </source>
</reference>
<feature type="region of interest" description="Disordered" evidence="1">
    <location>
        <begin position="1"/>
        <end position="44"/>
    </location>
</feature>
<dbReference type="Proteomes" id="UP001190700">
    <property type="component" value="Unassembled WGS sequence"/>
</dbReference>
<feature type="region of interest" description="Disordered" evidence="1">
    <location>
        <begin position="110"/>
        <end position="143"/>
    </location>
</feature>
<gene>
    <name evidence="2" type="ORF">CYMTET_49892</name>
</gene>
<accession>A0AAE0BQG8</accession>
<evidence type="ECO:0000313" key="2">
    <source>
        <dbReference type="EMBL" id="KAK3240258.1"/>
    </source>
</evidence>
<evidence type="ECO:0000313" key="3">
    <source>
        <dbReference type="Proteomes" id="UP001190700"/>
    </source>
</evidence>
<proteinExistence type="predicted"/>
<feature type="compositionally biased region" description="Acidic residues" evidence="1">
    <location>
        <begin position="125"/>
        <end position="137"/>
    </location>
</feature>
<feature type="compositionally biased region" description="Basic and acidic residues" evidence="1">
    <location>
        <begin position="7"/>
        <end position="16"/>
    </location>
</feature>